<evidence type="ECO:0000256" key="1">
    <source>
        <dbReference type="PROSITE-ProRule" id="PRU00176"/>
    </source>
</evidence>
<dbReference type="GO" id="GO:0000381">
    <property type="term" value="P:regulation of alternative mRNA splicing, via spliceosome"/>
    <property type="evidence" value="ECO:0007669"/>
    <property type="project" value="TreeGrafter"/>
</dbReference>
<dbReference type="GO" id="GO:0005654">
    <property type="term" value="C:nucleoplasm"/>
    <property type="evidence" value="ECO:0007669"/>
    <property type="project" value="TreeGrafter"/>
</dbReference>
<feature type="region of interest" description="Disordered" evidence="2">
    <location>
        <begin position="244"/>
        <end position="319"/>
    </location>
</feature>
<dbReference type="InterPro" id="IPR035979">
    <property type="entry name" value="RBD_domain_sf"/>
</dbReference>
<dbReference type="PANTHER" id="PTHR12357:SF3">
    <property type="entry name" value="YTH DOMAIN-CONTAINING PROTEIN 1"/>
    <property type="match status" value="1"/>
</dbReference>
<dbReference type="InterPro" id="IPR057720">
    <property type="entry name" value="RRM_YTH1"/>
</dbReference>
<feature type="domain" description="RRM" evidence="3">
    <location>
        <begin position="544"/>
        <end position="642"/>
    </location>
</feature>
<dbReference type="GO" id="GO:0003729">
    <property type="term" value="F:mRNA binding"/>
    <property type="evidence" value="ECO:0007669"/>
    <property type="project" value="TreeGrafter"/>
</dbReference>
<feature type="compositionally biased region" description="Basic and acidic residues" evidence="2">
    <location>
        <begin position="1139"/>
        <end position="1153"/>
    </location>
</feature>
<evidence type="ECO:0000313" key="5">
    <source>
        <dbReference type="EMBL" id="EJT98829.1"/>
    </source>
</evidence>
<dbReference type="CDD" id="cd21134">
    <property type="entry name" value="YTH"/>
    <property type="match status" value="2"/>
</dbReference>
<dbReference type="Pfam" id="PF04146">
    <property type="entry name" value="YTH"/>
    <property type="match status" value="2"/>
</dbReference>
<dbReference type="InterPro" id="IPR045168">
    <property type="entry name" value="YTH_prot"/>
</dbReference>
<gene>
    <name evidence="5" type="ORF">DACRYDRAFT_101823</name>
</gene>
<feature type="domain" description="YTH" evidence="4">
    <location>
        <begin position="736"/>
        <end position="872"/>
    </location>
</feature>
<dbReference type="Proteomes" id="UP000030653">
    <property type="component" value="Unassembled WGS sequence"/>
</dbReference>
<dbReference type="EMBL" id="JH795872">
    <property type="protein sequence ID" value="EJT98829.1"/>
    <property type="molecule type" value="Genomic_DNA"/>
</dbReference>
<feature type="compositionally biased region" description="Polar residues" evidence="2">
    <location>
        <begin position="930"/>
        <end position="948"/>
    </location>
</feature>
<accession>M5FTR6</accession>
<name>M5FTR6_DACPD</name>
<feature type="domain" description="YTH" evidence="4">
    <location>
        <begin position="1066"/>
        <end position="1208"/>
    </location>
</feature>
<dbReference type="InterPro" id="IPR012677">
    <property type="entry name" value="Nucleotide-bd_a/b_plait_sf"/>
</dbReference>
<feature type="region of interest" description="Disordered" evidence="2">
    <location>
        <begin position="1064"/>
        <end position="1159"/>
    </location>
</feature>
<dbReference type="Pfam" id="PF25701">
    <property type="entry name" value="RRM_YTH1"/>
    <property type="match status" value="1"/>
</dbReference>
<evidence type="ECO:0000259" key="3">
    <source>
        <dbReference type="PROSITE" id="PS50102"/>
    </source>
</evidence>
<organism evidence="5 6">
    <name type="scientific">Dacryopinax primogenitus (strain DJM 731)</name>
    <name type="common">Brown rot fungus</name>
    <dbReference type="NCBI Taxonomy" id="1858805"/>
    <lineage>
        <taxon>Eukaryota</taxon>
        <taxon>Fungi</taxon>
        <taxon>Dikarya</taxon>
        <taxon>Basidiomycota</taxon>
        <taxon>Agaricomycotina</taxon>
        <taxon>Dacrymycetes</taxon>
        <taxon>Dacrymycetales</taxon>
        <taxon>Dacrymycetaceae</taxon>
        <taxon>Dacryopinax</taxon>
    </lineage>
</organism>
<dbReference type="Gene3D" id="3.30.70.330">
    <property type="match status" value="1"/>
</dbReference>
<evidence type="ECO:0008006" key="7">
    <source>
        <dbReference type="Google" id="ProtNLM"/>
    </source>
</evidence>
<dbReference type="InterPro" id="IPR000504">
    <property type="entry name" value="RRM_dom"/>
</dbReference>
<keyword evidence="1" id="KW-0694">RNA-binding</keyword>
<dbReference type="OMA" id="SASTHRM"/>
<dbReference type="Gene3D" id="3.10.590.10">
    <property type="entry name" value="ph1033 like domains"/>
    <property type="match status" value="2"/>
</dbReference>
<feature type="compositionally biased region" description="Basic and acidic residues" evidence="2">
    <location>
        <begin position="123"/>
        <end position="142"/>
    </location>
</feature>
<dbReference type="PROSITE" id="PS50102">
    <property type="entry name" value="RRM"/>
    <property type="match status" value="1"/>
</dbReference>
<dbReference type="PROSITE" id="PS50882">
    <property type="entry name" value="YTH"/>
    <property type="match status" value="2"/>
</dbReference>
<feature type="region of interest" description="Disordered" evidence="2">
    <location>
        <begin position="406"/>
        <end position="543"/>
    </location>
</feature>
<dbReference type="HOGENOM" id="CLU_263069_0_0_1"/>
<feature type="compositionally biased region" description="Polar residues" evidence="2">
    <location>
        <begin position="1234"/>
        <end position="1253"/>
    </location>
</feature>
<dbReference type="SUPFAM" id="SSF54928">
    <property type="entry name" value="RNA-binding domain, RBD"/>
    <property type="match status" value="1"/>
</dbReference>
<dbReference type="GO" id="GO:0000398">
    <property type="term" value="P:mRNA splicing, via spliceosome"/>
    <property type="evidence" value="ECO:0007669"/>
    <property type="project" value="TreeGrafter"/>
</dbReference>
<evidence type="ECO:0000259" key="4">
    <source>
        <dbReference type="PROSITE" id="PS50882"/>
    </source>
</evidence>
<dbReference type="SMART" id="SM00360">
    <property type="entry name" value="RRM"/>
    <property type="match status" value="1"/>
</dbReference>
<feature type="compositionally biased region" description="Polar residues" evidence="2">
    <location>
        <begin position="454"/>
        <end position="468"/>
    </location>
</feature>
<dbReference type="RefSeq" id="XP_040625727.1">
    <property type="nucleotide sequence ID" value="XM_040767589.1"/>
</dbReference>
<feature type="compositionally biased region" description="Polar residues" evidence="2">
    <location>
        <begin position="494"/>
        <end position="503"/>
    </location>
</feature>
<feature type="compositionally biased region" description="Polar residues" evidence="2">
    <location>
        <begin position="814"/>
        <end position="828"/>
    </location>
</feature>
<dbReference type="GeneID" id="63682651"/>
<feature type="compositionally biased region" description="Basic and acidic residues" evidence="2">
    <location>
        <begin position="949"/>
        <end position="964"/>
    </location>
</feature>
<feature type="compositionally biased region" description="Polar residues" evidence="2">
    <location>
        <begin position="476"/>
        <end position="487"/>
    </location>
</feature>
<proteinExistence type="predicted"/>
<feature type="region of interest" description="Disordered" evidence="2">
    <location>
        <begin position="814"/>
        <end position="1003"/>
    </location>
</feature>
<feature type="compositionally biased region" description="Low complexity" evidence="2">
    <location>
        <begin position="143"/>
        <end position="160"/>
    </location>
</feature>
<feature type="region of interest" description="Disordered" evidence="2">
    <location>
        <begin position="574"/>
        <end position="598"/>
    </location>
</feature>
<reference evidence="5 6" key="1">
    <citation type="journal article" date="2012" name="Science">
        <title>The Paleozoic origin of enzymatic lignin decomposition reconstructed from 31 fungal genomes.</title>
        <authorList>
            <person name="Floudas D."/>
            <person name="Binder M."/>
            <person name="Riley R."/>
            <person name="Barry K."/>
            <person name="Blanchette R.A."/>
            <person name="Henrissat B."/>
            <person name="Martinez A.T."/>
            <person name="Otillar R."/>
            <person name="Spatafora J.W."/>
            <person name="Yadav J.S."/>
            <person name="Aerts A."/>
            <person name="Benoit I."/>
            <person name="Boyd A."/>
            <person name="Carlson A."/>
            <person name="Copeland A."/>
            <person name="Coutinho P.M."/>
            <person name="de Vries R.P."/>
            <person name="Ferreira P."/>
            <person name="Findley K."/>
            <person name="Foster B."/>
            <person name="Gaskell J."/>
            <person name="Glotzer D."/>
            <person name="Gorecki P."/>
            <person name="Heitman J."/>
            <person name="Hesse C."/>
            <person name="Hori C."/>
            <person name="Igarashi K."/>
            <person name="Jurgens J.A."/>
            <person name="Kallen N."/>
            <person name="Kersten P."/>
            <person name="Kohler A."/>
            <person name="Kuees U."/>
            <person name="Kumar T.K.A."/>
            <person name="Kuo A."/>
            <person name="LaButti K."/>
            <person name="Larrondo L.F."/>
            <person name="Lindquist E."/>
            <person name="Ling A."/>
            <person name="Lombard V."/>
            <person name="Lucas S."/>
            <person name="Lundell T."/>
            <person name="Martin R."/>
            <person name="McLaughlin D.J."/>
            <person name="Morgenstern I."/>
            <person name="Morin E."/>
            <person name="Murat C."/>
            <person name="Nagy L.G."/>
            <person name="Nolan M."/>
            <person name="Ohm R.A."/>
            <person name="Patyshakuliyeva A."/>
            <person name="Rokas A."/>
            <person name="Ruiz-Duenas F.J."/>
            <person name="Sabat G."/>
            <person name="Salamov A."/>
            <person name="Samejima M."/>
            <person name="Schmutz J."/>
            <person name="Slot J.C."/>
            <person name="St John F."/>
            <person name="Stenlid J."/>
            <person name="Sun H."/>
            <person name="Sun S."/>
            <person name="Syed K."/>
            <person name="Tsang A."/>
            <person name="Wiebenga A."/>
            <person name="Young D."/>
            <person name="Pisabarro A."/>
            <person name="Eastwood D.C."/>
            <person name="Martin F."/>
            <person name="Cullen D."/>
            <person name="Grigoriev I.V."/>
            <person name="Hibbett D.S."/>
        </authorList>
    </citation>
    <scope>NUCLEOTIDE SEQUENCE [LARGE SCALE GENOMIC DNA]</scope>
    <source>
        <strain evidence="5 6">DJM-731 SS1</strain>
    </source>
</reference>
<feature type="region of interest" description="Disordered" evidence="2">
    <location>
        <begin position="1207"/>
        <end position="1281"/>
    </location>
</feature>
<feature type="compositionally biased region" description="Pro residues" evidence="2">
    <location>
        <begin position="21"/>
        <end position="36"/>
    </location>
</feature>
<dbReference type="PANTHER" id="PTHR12357">
    <property type="entry name" value="YTH YT521-B HOMOLOGY DOMAIN-CONTAINING"/>
    <property type="match status" value="1"/>
</dbReference>
<feature type="compositionally biased region" description="Basic and acidic residues" evidence="2">
    <location>
        <begin position="849"/>
        <end position="859"/>
    </location>
</feature>
<feature type="compositionally biased region" description="Polar residues" evidence="2">
    <location>
        <begin position="37"/>
        <end position="50"/>
    </location>
</feature>
<feature type="compositionally biased region" description="Basic and acidic residues" evidence="2">
    <location>
        <begin position="1072"/>
        <end position="1115"/>
    </location>
</feature>
<feature type="region of interest" description="Disordered" evidence="2">
    <location>
        <begin position="691"/>
        <end position="724"/>
    </location>
</feature>
<dbReference type="InterPro" id="IPR007275">
    <property type="entry name" value="YTH_domain"/>
</dbReference>
<keyword evidence="6" id="KW-1185">Reference proteome</keyword>
<evidence type="ECO:0000313" key="6">
    <source>
        <dbReference type="Proteomes" id="UP000030653"/>
    </source>
</evidence>
<dbReference type="CDD" id="cd00590">
    <property type="entry name" value="RRM_SF"/>
    <property type="match status" value="1"/>
</dbReference>
<protein>
    <recommendedName>
        <fullName evidence="7">YTH domain-containing protein</fullName>
    </recommendedName>
</protein>
<feature type="compositionally biased region" description="Low complexity" evidence="2">
    <location>
        <begin position="514"/>
        <end position="528"/>
    </location>
</feature>
<dbReference type="STRING" id="1858805.M5FTR6"/>
<dbReference type="OrthoDB" id="6103986at2759"/>
<sequence length="1281" mass="138831">MDQQQDRHRTQHRAFSDPEQPFTPPNSIPSFVPPSEPFTQAQTIYDSSASLRAPWAPAGPNPASVSTAPAPASTVGRPPTSPLRAVGAQAQRREPPSPDLTGARLGPALSNDGSAGPGEEEVDMHRSGSRRSDRQVPPRRQEPQQPRQLPLARQPFPQAQMSYGPVGAPGDPYGRPPAAATYAMPSVYGQQPPPLPYNPRGYSPSYPSPMQVMIGSMPVVGPPGTSYAPGAPFGSYQPAPDLLTSPLAFGNPPPFSFQRISPDPVPPFPQPPRVPQGQRPPYPPSSFHFSPPPPASPPPPGTRPLQPQQPYPLGYPPGSSALQGYSPVFGVPTSPVFTQPRFPSSFPGSFQSPEEVQAQAGAGTWYFVPNQDPQSSFDAQARARAHAHGHGGHTPLQQQAQYPQAYGLGFPHPQMRNEDGFSGAGQLSPSMFPAAPVGTGEHPLRASYGHGQRPSLSQSVSSPPTDASSDPRVRSPESTLRGSTSTAVGGAGDSSFSQVSQIPFPSLAPASGTQPNQASRPQRRPSSPTRKPYHPNPPTNRSEWVMWVGNVPHDATHDELWRYFNQLVPVQPFAPPVPGATQTSTPGQGGPAHTAEDQPGGVSSVFLISRSNCAFVNFNSESHLERAVAFFNNKPIRPNDPRCPRLVCRVRRKDDDLRAGVGGQRGVGIHTRWVKEQREKESEELQDATLGMGGKLGEDDDQPPDTPTRQKTLGHQGSSGSFTSTNSSFLQKYFPKRYFILKSLTQFDLNLSVERGIWATQAHNEPVLDQAFRTSTDVYLIFGANKSGEFYGYARMAGPVQYPGKIDKSENRISWASRTESSHSSNKSIEGPLSKRPSQPEMIAEDQEGEKREEKKQDEGSPQTQLADNGTEIDRAIAENPQPKQDEAMDVPPSLEVSAPEIEESAVPEGSLGERREEVPGPMVLPRTLVETSEGSHSIAASPQPMTSDESKSLEDLEPNETRPVHHPHFCGILSRRQSLRPAPQPTGDDAPKPPLPLDVASAPAEIGPERKGFSFDQTATHNTIDGGEVYQSSSLPVTLASQPAGNEVVAGALSSAADIQATLGSSSLPGEVDKDGIMRRDTALSLEDTREHEKMPVPERQRPAESLDQPEERTTGPSESTVLPEEEPAHSPATPKSPEVEASHRPAGKEEESWGTPFKIEWIKVEPLPFYRARHLRNPWNNDREVKVSRDGTELEPTVGARLLQEWDRLPEEPTPAPAASGRNRGSRPPFRTTYSTPSAQMTAMQNSSLSISPYIPGRDNTGNVPQWLFQGRSQIPWQQ</sequence>
<dbReference type="GO" id="GO:1990247">
    <property type="term" value="F:N6-methyladenosine-containing RNA reader activity"/>
    <property type="evidence" value="ECO:0007669"/>
    <property type="project" value="TreeGrafter"/>
</dbReference>
<evidence type="ECO:0000256" key="2">
    <source>
        <dbReference type="SAM" id="MobiDB-lite"/>
    </source>
</evidence>
<feature type="region of interest" description="Disordered" evidence="2">
    <location>
        <begin position="1"/>
        <end position="180"/>
    </location>
</feature>
<feature type="compositionally biased region" description="Pro residues" evidence="2">
    <location>
        <begin position="263"/>
        <end position="315"/>
    </location>
</feature>
<feature type="compositionally biased region" description="Low complexity" evidence="2">
    <location>
        <begin position="62"/>
        <end position="75"/>
    </location>
</feature>